<dbReference type="InterPro" id="IPR011604">
    <property type="entry name" value="PDDEXK-like_dom_sf"/>
</dbReference>
<name>A0A1F7JIH1_9BACT</name>
<dbReference type="EMBL" id="MGAV01000004">
    <property type="protein sequence ID" value="OGK55409.1"/>
    <property type="molecule type" value="Genomic_DNA"/>
</dbReference>
<dbReference type="AlphaFoldDB" id="A0A1F7JIH1"/>
<accession>A0A1F7JIH1</accession>
<dbReference type="Pfam" id="PF12705">
    <property type="entry name" value="PDDEXK_1"/>
    <property type="match status" value="1"/>
</dbReference>
<gene>
    <name evidence="2" type="ORF">A3H78_05950</name>
</gene>
<dbReference type="InterPro" id="IPR038726">
    <property type="entry name" value="PDDEXK_AddAB-type"/>
</dbReference>
<feature type="domain" description="PD-(D/E)XK endonuclease-like" evidence="1">
    <location>
        <begin position="11"/>
        <end position="252"/>
    </location>
</feature>
<sequence>MFMDKYQAIWLSYSSIKDFLNCQRSYYYKNIYKNPKTGRKIAITKPSLSLGQAVHDVIEEISKVAVDQRFDIPLMDRYKKSWQKVTGLYGGFRSKDQENDYFIRGELMIKLLTKHPGPLVKKTIKIKEKIPYYWFSSEDNMILCGKIDWLEFLEKTNSIHIIDFKTGKSDEREDSLQLPIYYLVAKNCQNRPITKVSYWYLDRESKPTKILLLTEDQAEKAIKKVAERIKLARQLNHFKCAIDEKEGCRYCAPLKAVIEGKGKFVRLGDFGEEIYYLPDEAVSL</sequence>
<dbReference type="Gene3D" id="3.90.320.10">
    <property type="match status" value="1"/>
</dbReference>
<proteinExistence type="predicted"/>
<evidence type="ECO:0000259" key="1">
    <source>
        <dbReference type="Pfam" id="PF12705"/>
    </source>
</evidence>
<evidence type="ECO:0000313" key="3">
    <source>
        <dbReference type="Proteomes" id="UP000177418"/>
    </source>
</evidence>
<organism evidence="2 3">
    <name type="scientific">Candidatus Roizmanbacteria bacterium RIFCSPLOWO2_02_FULL_36_11</name>
    <dbReference type="NCBI Taxonomy" id="1802071"/>
    <lineage>
        <taxon>Bacteria</taxon>
        <taxon>Candidatus Roizmaniibacteriota</taxon>
    </lineage>
</organism>
<dbReference type="Proteomes" id="UP000177418">
    <property type="component" value="Unassembled WGS sequence"/>
</dbReference>
<comment type="caution">
    <text evidence="2">The sequence shown here is derived from an EMBL/GenBank/DDBJ whole genome shotgun (WGS) entry which is preliminary data.</text>
</comment>
<evidence type="ECO:0000313" key="2">
    <source>
        <dbReference type="EMBL" id="OGK55409.1"/>
    </source>
</evidence>
<reference evidence="2 3" key="1">
    <citation type="journal article" date="2016" name="Nat. Commun.">
        <title>Thousands of microbial genomes shed light on interconnected biogeochemical processes in an aquifer system.</title>
        <authorList>
            <person name="Anantharaman K."/>
            <person name="Brown C.T."/>
            <person name="Hug L.A."/>
            <person name="Sharon I."/>
            <person name="Castelle C.J."/>
            <person name="Probst A.J."/>
            <person name="Thomas B.C."/>
            <person name="Singh A."/>
            <person name="Wilkins M.J."/>
            <person name="Karaoz U."/>
            <person name="Brodie E.L."/>
            <person name="Williams K.H."/>
            <person name="Hubbard S.S."/>
            <person name="Banfield J.F."/>
        </authorList>
    </citation>
    <scope>NUCLEOTIDE SEQUENCE [LARGE SCALE GENOMIC DNA]</scope>
</reference>
<protein>
    <recommendedName>
        <fullName evidence="1">PD-(D/E)XK endonuclease-like domain-containing protein</fullName>
    </recommendedName>
</protein>